<reference evidence="1 2" key="1">
    <citation type="submission" date="2019-10" db="EMBL/GenBank/DDBJ databases">
        <authorList>
            <person name="Palmer J.M."/>
        </authorList>
    </citation>
    <scope>NUCLEOTIDE SEQUENCE [LARGE SCALE GENOMIC DNA]</scope>
    <source>
        <strain evidence="1 2">TWF694</strain>
    </source>
</reference>
<sequence>MFNLHYTNSQFNSLSAQYRDVYLTPFVTAAGDMYALAEKYPIHGDDKKYFPNSTIANDYSIRKWMNRAIDDLRAASATINTNPVAPGGGGKINLDDAIQVEESMTSELAAILKGLRALMKRFADNKVAINRRAWVMKKINPVDMYEVKVWLAVSDLRDNLHKCCAPDDISAARASVAWMFNANYDPMSMLWTFQPDDLAIRLGALSTVLEALFEFIENLDDGLKGILEFMQDSMGSRNPVKIVAQDSLAEVLGMWDYWEDIPFVDAKKLRGAFESTRMVRDITQYYTNFLVGIRNSMEGMFDALTLRRED</sequence>
<dbReference type="EMBL" id="JAVHJO010000013">
    <property type="protein sequence ID" value="KAK6530446.1"/>
    <property type="molecule type" value="Genomic_DNA"/>
</dbReference>
<dbReference type="AlphaFoldDB" id="A0AAV9WZ77"/>
<keyword evidence="2" id="KW-1185">Reference proteome</keyword>
<evidence type="ECO:0000313" key="2">
    <source>
        <dbReference type="Proteomes" id="UP001365542"/>
    </source>
</evidence>
<comment type="caution">
    <text evidence="1">The sequence shown here is derived from an EMBL/GenBank/DDBJ whole genome shotgun (WGS) entry which is preliminary data.</text>
</comment>
<proteinExistence type="predicted"/>
<evidence type="ECO:0000313" key="1">
    <source>
        <dbReference type="EMBL" id="KAK6530446.1"/>
    </source>
</evidence>
<accession>A0AAV9WZ77</accession>
<gene>
    <name evidence="1" type="ORF">TWF694_003798</name>
</gene>
<dbReference type="Proteomes" id="UP001365542">
    <property type="component" value="Unassembled WGS sequence"/>
</dbReference>
<organism evidence="1 2">
    <name type="scientific">Orbilia ellipsospora</name>
    <dbReference type="NCBI Taxonomy" id="2528407"/>
    <lineage>
        <taxon>Eukaryota</taxon>
        <taxon>Fungi</taxon>
        <taxon>Dikarya</taxon>
        <taxon>Ascomycota</taxon>
        <taxon>Pezizomycotina</taxon>
        <taxon>Orbiliomycetes</taxon>
        <taxon>Orbiliales</taxon>
        <taxon>Orbiliaceae</taxon>
        <taxon>Orbilia</taxon>
    </lineage>
</organism>
<protein>
    <recommendedName>
        <fullName evidence="3">Virion structural protein</fullName>
    </recommendedName>
</protein>
<evidence type="ECO:0008006" key="3">
    <source>
        <dbReference type="Google" id="ProtNLM"/>
    </source>
</evidence>
<name>A0AAV9WZ77_9PEZI</name>